<sequence>MEIPELSIDIHHRIIEHFHNDIGMLFKYAFVSRKNWEYVRTSRRYYSEVWLTRLDGGVTLVNPNGRFETVFNRTLTLLLEGAKVSTLILNIPSAVTPPAFNAEEVQLNWLQFWSAEELQRFKPAHKFRRISISCDSRPPSKDIVDFCRDTAEALVLRGAPQNSEQVKSCQKFQNTRIFVENGTGRCWQRQLMSKFLEEWMNGEREIEEISAYNQEMGPEQWNLSKYQVEQIDDDTVRVRRADGKTLRVITSKTKPALCSE</sequence>
<dbReference type="Proteomes" id="UP001177023">
    <property type="component" value="Unassembled WGS sequence"/>
</dbReference>
<feature type="non-terminal residue" evidence="1">
    <location>
        <position position="260"/>
    </location>
</feature>
<evidence type="ECO:0000313" key="2">
    <source>
        <dbReference type="Proteomes" id="UP001177023"/>
    </source>
</evidence>
<name>A0AA36DAF3_9BILA</name>
<proteinExistence type="predicted"/>
<evidence type="ECO:0000313" key="1">
    <source>
        <dbReference type="EMBL" id="CAJ0584099.1"/>
    </source>
</evidence>
<keyword evidence="2" id="KW-1185">Reference proteome</keyword>
<reference evidence="1" key="1">
    <citation type="submission" date="2023-06" db="EMBL/GenBank/DDBJ databases">
        <authorList>
            <person name="Delattre M."/>
        </authorList>
    </citation>
    <scope>NUCLEOTIDE SEQUENCE</scope>
    <source>
        <strain evidence="1">AF72</strain>
    </source>
</reference>
<protein>
    <submittedName>
        <fullName evidence="1">Uncharacterized protein</fullName>
    </submittedName>
</protein>
<dbReference type="EMBL" id="CATQJA010002681">
    <property type="protein sequence ID" value="CAJ0584099.1"/>
    <property type="molecule type" value="Genomic_DNA"/>
</dbReference>
<organism evidence="1 2">
    <name type="scientific">Mesorhabditis spiculigera</name>
    <dbReference type="NCBI Taxonomy" id="96644"/>
    <lineage>
        <taxon>Eukaryota</taxon>
        <taxon>Metazoa</taxon>
        <taxon>Ecdysozoa</taxon>
        <taxon>Nematoda</taxon>
        <taxon>Chromadorea</taxon>
        <taxon>Rhabditida</taxon>
        <taxon>Rhabditina</taxon>
        <taxon>Rhabditomorpha</taxon>
        <taxon>Rhabditoidea</taxon>
        <taxon>Rhabditidae</taxon>
        <taxon>Mesorhabditinae</taxon>
        <taxon>Mesorhabditis</taxon>
    </lineage>
</organism>
<comment type="caution">
    <text evidence="1">The sequence shown here is derived from an EMBL/GenBank/DDBJ whole genome shotgun (WGS) entry which is preliminary data.</text>
</comment>
<accession>A0AA36DAF3</accession>
<gene>
    <name evidence="1" type="ORF">MSPICULIGERA_LOCUS22161</name>
</gene>
<dbReference type="AlphaFoldDB" id="A0AA36DAF3"/>